<keyword evidence="2" id="KW-1185">Reference proteome</keyword>
<dbReference type="RefSeq" id="WP_260575115.1">
    <property type="nucleotide sequence ID" value="NZ_CP104205.1"/>
</dbReference>
<reference evidence="1" key="1">
    <citation type="submission" date="2022-09" db="EMBL/GenBank/DDBJ databases">
        <title>Maribacter litopenaei sp. nov., isolated from the intestinal tract of the Pacific White Shrimp, Litopenaeus vannamei.</title>
        <authorList>
            <person name="Kim S.Y."/>
            <person name="Hwang C.Y."/>
        </authorList>
    </citation>
    <scope>NUCLEOTIDE SEQUENCE</scope>
    <source>
        <strain evidence="1">HL-LV01</strain>
    </source>
</reference>
<organism evidence="1 2">
    <name type="scientific">Maribacter litopenaei</name>
    <dbReference type="NCBI Taxonomy" id="2976127"/>
    <lineage>
        <taxon>Bacteria</taxon>
        <taxon>Pseudomonadati</taxon>
        <taxon>Bacteroidota</taxon>
        <taxon>Flavobacteriia</taxon>
        <taxon>Flavobacteriales</taxon>
        <taxon>Flavobacteriaceae</taxon>
        <taxon>Maribacter</taxon>
    </lineage>
</organism>
<gene>
    <name evidence="1" type="ORF">NYZ99_09995</name>
</gene>
<protein>
    <recommendedName>
        <fullName evidence="3">PIN domain-containing protein</fullName>
    </recommendedName>
</protein>
<dbReference type="Proteomes" id="UP001059209">
    <property type="component" value="Chromosome"/>
</dbReference>
<evidence type="ECO:0000313" key="1">
    <source>
        <dbReference type="EMBL" id="UWX56480.1"/>
    </source>
</evidence>
<name>A0ABY5YED7_9FLAO</name>
<accession>A0ABY5YED7</accession>
<sequence length="272" mass="32270">MVKTRLKIIYQKEKPRVVCDTNVWFQISAGKYSSPEDYELSPTAFSLIELATSQVMVELPKFYQNTVRIIYDNGGSIIPENPFDFVLQNQFKDYTSGESPNLFKILKDFSELLSREIKEDDLIDEEIKTKVIKECQGQRTITKELAEIGNQDLIELRKNINTSIGKKEHLKIDGSEINRQMFKSFINDYTETRKYSVDWDKFDWTKIELFMIVTESYFKKLETTKGMKIQPNDIVDWFNLLYVQPDDKYLTFEKRWRNFIMSNEESKKYLLK</sequence>
<proteinExistence type="predicted"/>
<evidence type="ECO:0000313" key="2">
    <source>
        <dbReference type="Proteomes" id="UP001059209"/>
    </source>
</evidence>
<dbReference type="EMBL" id="CP104205">
    <property type="protein sequence ID" value="UWX56480.1"/>
    <property type="molecule type" value="Genomic_DNA"/>
</dbReference>
<evidence type="ECO:0008006" key="3">
    <source>
        <dbReference type="Google" id="ProtNLM"/>
    </source>
</evidence>